<protein>
    <submittedName>
        <fullName evidence="1">AGC-kinase C-terminal domain-containing protein</fullName>
    </submittedName>
</protein>
<name>A0A0N4XBN2_HAEPC</name>
<proteinExistence type="predicted"/>
<evidence type="ECO:0000313" key="1">
    <source>
        <dbReference type="WBParaSite" id="HPLM_0002177701-mRNA-1"/>
    </source>
</evidence>
<dbReference type="AlphaFoldDB" id="A0A0N4XBN2"/>
<accession>A0A0N4XBN2</accession>
<reference evidence="1" key="1">
    <citation type="submission" date="2017-02" db="UniProtKB">
        <authorList>
            <consortium name="WormBaseParasite"/>
        </authorList>
    </citation>
    <scope>IDENTIFICATION</scope>
</reference>
<organism evidence="1">
    <name type="scientific">Haemonchus placei</name>
    <name type="common">Barber's pole worm</name>
    <dbReference type="NCBI Taxonomy" id="6290"/>
    <lineage>
        <taxon>Eukaryota</taxon>
        <taxon>Metazoa</taxon>
        <taxon>Ecdysozoa</taxon>
        <taxon>Nematoda</taxon>
        <taxon>Chromadorea</taxon>
        <taxon>Rhabditida</taxon>
        <taxon>Rhabditina</taxon>
        <taxon>Rhabditomorpha</taxon>
        <taxon>Strongyloidea</taxon>
        <taxon>Trichostrongylidae</taxon>
        <taxon>Haemonchus</taxon>
    </lineage>
</organism>
<sequence>LKRRLCELSGKTSTCDFNEALPFLKRMDLSRSLLPERMVWSYGLQMSRNELFFDDIQVQSTPVDDENYSKWSICKYHPELLPCKWDPLKKITIPIIRYEPQSFPSPPNFVKAEPDIFAVDLSQATAIMKPLVEPKDAFKAKESLVLRGSKIDSQASYTSRNYGPGGPKENIHPRYDGKLNVENELKMSQQRRPIASPETEEFDENILMANDDVFGG</sequence>
<dbReference type="WBParaSite" id="HPLM_0002177701-mRNA-1">
    <property type="protein sequence ID" value="HPLM_0002177701-mRNA-1"/>
    <property type="gene ID" value="HPLM_0002177701"/>
</dbReference>
<dbReference type="OMA" id="ILMANDD"/>